<dbReference type="Proteomes" id="UP001317532">
    <property type="component" value="Chromosome"/>
</dbReference>
<dbReference type="PANTHER" id="PTHR43664:SF1">
    <property type="entry name" value="BETA-METHYLMALYL-COA DEHYDRATASE"/>
    <property type="match status" value="1"/>
</dbReference>
<protein>
    <submittedName>
        <fullName evidence="2">Molybdenum cofactor biosynthesis protein MoeC</fullName>
    </submittedName>
</protein>
<sequence length="162" mass="18383">MVKEGWTGRYYEDFETGDLYRHRLGRTVTETDNTLFTMLTLNTNPIHFDEHLAAKMPFGKILVNSCFTLSLAVGLSVSDLSEHVMANLQWNDVKLPSPVFVGDTIYASSEILGKRESTSRKDVGIVTARTTGTNQRGETVISYERTFMVYKRGHDPRDTLER</sequence>
<dbReference type="InterPro" id="IPR002539">
    <property type="entry name" value="MaoC-like_dom"/>
</dbReference>
<dbReference type="RefSeq" id="WP_317996024.1">
    <property type="nucleotide sequence ID" value="NZ_AP025523.1"/>
</dbReference>
<dbReference type="CDD" id="cd03451">
    <property type="entry name" value="FkbR2"/>
    <property type="match status" value="1"/>
</dbReference>
<evidence type="ECO:0000313" key="2">
    <source>
        <dbReference type="EMBL" id="BDE04946.1"/>
    </source>
</evidence>
<name>A0AAN2C8E7_UNVUL</name>
<dbReference type="Pfam" id="PF01575">
    <property type="entry name" value="MaoC_dehydratas"/>
    <property type="match status" value="1"/>
</dbReference>
<proteinExistence type="predicted"/>
<dbReference type="Gene3D" id="3.10.129.10">
    <property type="entry name" value="Hotdog Thioesterase"/>
    <property type="match status" value="1"/>
</dbReference>
<dbReference type="PANTHER" id="PTHR43664">
    <property type="entry name" value="MONOAMINE OXIDASE-RELATED"/>
    <property type="match status" value="1"/>
</dbReference>
<accession>A0AAN2C8E7</accession>
<evidence type="ECO:0000313" key="3">
    <source>
        <dbReference type="Proteomes" id="UP001317532"/>
    </source>
</evidence>
<dbReference type="EMBL" id="AP025523">
    <property type="protein sequence ID" value="BDE04946.1"/>
    <property type="molecule type" value="Genomic_DNA"/>
</dbReference>
<dbReference type="InterPro" id="IPR052342">
    <property type="entry name" value="MCH/BMMD"/>
</dbReference>
<evidence type="ECO:0000259" key="1">
    <source>
        <dbReference type="Pfam" id="PF01575"/>
    </source>
</evidence>
<feature type="domain" description="MaoC-like" evidence="1">
    <location>
        <begin position="16"/>
        <end position="128"/>
    </location>
</feature>
<keyword evidence="3" id="KW-1185">Reference proteome</keyword>
<gene>
    <name evidence="2" type="ORF">WPS_02220</name>
</gene>
<dbReference type="SUPFAM" id="SSF54637">
    <property type="entry name" value="Thioesterase/thiol ester dehydrase-isomerase"/>
    <property type="match status" value="1"/>
</dbReference>
<organism evidence="2 3">
    <name type="scientific">Vulcanimicrobium alpinum</name>
    <dbReference type="NCBI Taxonomy" id="3016050"/>
    <lineage>
        <taxon>Bacteria</taxon>
        <taxon>Bacillati</taxon>
        <taxon>Vulcanimicrobiota</taxon>
        <taxon>Vulcanimicrobiia</taxon>
        <taxon>Vulcanimicrobiales</taxon>
        <taxon>Vulcanimicrobiaceae</taxon>
        <taxon>Vulcanimicrobium</taxon>
    </lineage>
</organism>
<dbReference type="InterPro" id="IPR029069">
    <property type="entry name" value="HotDog_dom_sf"/>
</dbReference>
<dbReference type="KEGG" id="vab:WPS_02220"/>
<reference evidence="2 3" key="1">
    <citation type="journal article" date="2022" name="ISME Commun">
        <title>Vulcanimicrobium alpinus gen. nov. sp. nov., the first cultivated representative of the candidate phylum 'Eremiobacterota', is a metabolically versatile aerobic anoxygenic phototroph.</title>
        <authorList>
            <person name="Yabe S."/>
            <person name="Muto K."/>
            <person name="Abe K."/>
            <person name="Yokota A."/>
            <person name="Staudigel H."/>
            <person name="Tebo B.M."/>
        </authorList>
    </citation>
    <scope>NUCLEOTIDE SEQUENCE [LARGE SCALE GENOMIC DNA]</scope>
    <source>
        <strain evidence="2 3">WC8-2</strain>
    </source>
</reference>
<dbReference type="AlphaFoldDB" id="A0AAN2C8E7"/>